<keyword evidence="3" id="KW-1185">Reference proteome</keyword>
<organism evidence="2 3">
    <name type="scientific">Caldimonas caldifontis</name>
    <dbReference type="NCBI Taxonomy" id="1452508"/>
    <lineage>
        <taxon>Bacteria</taxon>
        <taxon>Pseudomonadati</taxon>
        <taxon>Pseudomonadota</taxon>
        <taxon>Betaproteobacteria</taxon>
        <taxon>Burkholderiales</taxon>
        <taxon>Sphaerotilaceae</taxon>
        <taxon>Caldimonas</taxon>
    </lineage>
</organism>
<reference evidence="2 3" key="1">
    <citation type="submission" date="2018-02" db="EMBL/GenBank/DDBJ databases">
        <title>Reclassifiation of [Polyangium] brachysporum DSM 7029 as Guopingzhaonella breviflexa gen. nov., sp. nov., a member of the family Comamonadaceae.</title>
        <authorList>
            <person name="Tang B."/>
        </authorList>
    </citation>
    <scope>NUCLEOTIDE SEQUENCE [LARGE SCALE GENOMIC DNA]</scope>
    <source>
        <strain evidence="2 3">BCRC 80649</strain>
    </source>
</reference>
<gene>
    <name evidence="2" type="ORF">C1704_14090</name>
</gene>
<evidence type="ECO:0008006" key="4">
    <source>
        <dbReference type="Google" id="ProtNLM"/>
    </source>
</evidence>
<feature type="chain" id="PRO_5015745487" description="TIGR03016 family PEP-CTERM system-associated outer membrane protein" evidence="1">
    <location>
        <begin position="20"/>
        <end position="400"/>
    </location>
</feature>
<evidence type="ECO:0000256" key="1">
    <source>
        <dbReference type="SAM" id="SignalP"/>
    </source>
</evidence>
<feature type="signal peptide" evidence="1">
    <location>
        <begin position="1"/>
        <end position="19"/>
    </location>
</feature>
<proteinExistence type="predicted"/>
<dbReference type="EMBL" id="PSNX01000013">
    <property type="protein sequence ID" value="PPE65551.1"/>
    <property type="molecule type" value="Genomic_DNA"/>
</dbReference>
<dbReference type="SUPFAM" id="SSF56935">
    <property type="entry name" value="Porins"/>
    <property type="match status" value="1"/>
</dbReference>
<keyword evidence="1" id="KW-0732">Signal</keyword>
<evidence type="ECO:0000313" key="2">
    <source>
        <dbReference type="EMBL" id="PPE65551.1"/>
    </source>
</evidence>
<comment type="caution">
    <text evidence="2">The sequence shown here is derived from an EMBL/GenBank/DDBJ whole genome shotgun (WGS) entry which is preliminary data.</text>
</comment>
<accession>A0A2S5SS42</accession>
<sequence>MRGLATLTLILSALGAARAQERPWTVSASQAVRYDSNVFRAERGTPTDSDVASITSLDGRLRAQLGRQQAYLGAGVSAHRYRDNDQLDFTGNTLETGVNWATVERLSGTLRYAQNRGLAVYGTAGAPQINDRILERTQLGEATVRFGITSRSALLGSVAHRRVDYSEAAYQDREYRQNVASLGYQYGVERALTLGVGARHTRDHTPRYDEPTPGSFVANRGTRRDVDFTLLWQPSGLSTVSARISATRQRYTQATEADFSGATGSLRWEYRPTGRLSLSTQLERDTGAEARFADFSGTDPELSVESRRLVNSAQLEARYELTGKTRLNARVRHARTKLSDGTGTTGHDNTNIYGLGIEYNPTRTVLLGCEAGQENRSTASPLSYAYRATTAQCLVRLTLD</sequence>
<dbReference type="Proteomes" id="UP000238605">
    <property type="component" value="Unassembled WGS sequence"/>
</dbReference>
<name>A0A2S5SS42_9BURK</name>
<protein>
    <recommendedName>
        <fullName evidence="4">TIGR03016 family PEP-CTERM system-associated outer membrane protein</fullName>
    </recommendedName>
</protein>
<dbReference type="AlphaFoldDB" id="A0A2S5SS42"/>
<evidence type="ECO:0000313" key="3">
    <source>
        <dbReference type="Proteomes" id="UP000238605"/>
    </source>
</evidence>